<evidence type="ECO:0000259" key="2">
    <source>
        <dbReference type="Pfam" id="PF07589"/>
    </source>
</evidence>
<reference evidence="3 4" key="1">
    <citation type="submission" date="2024-02" db="EMBL/GenBank/DDBJ databases">
        <title>Genome sequence of Aquincola sp. MAHUQ-54.</title>
        <authorList>
            <person name="Huq M.A."/>
        </authorList>
    </citation>
    <scope>NUCLEOTIDE SEQUENCE [LARGE SCALE GENOMIC DNA]</scope>
    <source>
        <strain evidence="3 4">MAHUQ-54</strain>
    </source>
</reference>
<dbReference type="InterPro" id="IPR013424">
    <property type="entry name" value="Ice-binding_C"/>
</dbReference>
<feature type="domain" description="Ice-binding protein C-terminal" evidence="2">
    <location>
        <begin position="204"/>
        <end position="228"/>
    </location>
</feature>
<accession>A0AAW9QCC4</accession>
<feature type="signal peptide" evidence="1">
    <location>
        <begin position="1"/>
        <end position="20"/>
    </location>
</feature>
<dbReference type="AlphaFoldDB" id="A0AAW9QCC4"/>
<dbReference type="Pfam" id="PF07589">
    <property type="entry name" value="PEP-CTERM"/>
    <property type="match status" value="1"/>
</dbReference>
<dbReference type="EMBL" id="JAZIBG010000048">
    <property type="protein sequence ID" value="MEF7616756.1"/>
    <property type="molecule type" value="Genomic_DNA"/>
</dbReference>
<name>A0AAW9QCC4_9BURK</name>
<feature type="chain" id="PRO_5043454771" evidence="1">
    <location>
        <begin position="21"/>
        <end position="233"/>
    </location>
</feature>
<comment type="caution">
    <text evidence="3">The sequence shown here is derived from an EMBL/GenBank/DDBJ whole genome shotgun (WGS) entry which is preliminary data.</text>
</comment>
<keyword evidence="1" id="KW-0732">Signal</keyword>
<sequence length="233" mass="23207">MIQRIAAAIALWAAAAVAAAAVPATTVQFQTNTIALVADASDARSESSPLAPAPGLDPVPLFTSALAVNATDFASAGAIASGGLFSTSAEADSATGFTSAAADAHYTSTYTGPGVINLSLQFTFEGAASAGSAAAGSLSVVVWSGGVVVFDQLFSTTGSFDLQMPLYGADHVVDLQLFSEASTDPLGGFAASSAQLAFDVAMAPVPEPGSLVLALAGLAVLGAWTHRRLPSQR</sequence>
<evidence type="ECO:0000256" key="1">
    <source>
        <dbReference type="SAM" id="SignalP"/>
    </source>
</evidence>
<evidence type="ECO:0000313" key="4">
    <source>
        <dbReference type="Proteomes" id="UP001336250"/>
    </source>
</evidence>
<keyword evidence="4" id="KW-1185">Reference proteome</keyword>
<protein>
    <submittedName>
        <fullName evidence="3">PEP-CTERM sorting domain-containing protein</fullName>
    </submittedName>
</protein>
<evidence type="ECO:0000313" key="3">
    <source>
        <dbReference type="EMBL" id="MEF7616756.1"/>
    </source>
</evidence>
<dbReference type="Proteomes" id="UP001336250">
    <property type="component" value="Unassembled WGS sequence"/>
</dbReference>
<gene>
    <name evidence="3" type="ORF">V4F39_22775</name>
</gene>
<proteinExistence type="predicted"/>
<organism evidence="3 4">
    <name type="scientific">Aquincola agrisoli</name>
    <dbReference type="NCBI Taxonomy" id="3119538"/>
    <lineage>
        <taxon>Bacteria</taxon>
        <taxon>Pseudomonadati</taxon>
        <taxon>Pseudomonadota</taxon>
        <taxon>Betaproteobacteria</taxon>
        <taxon>Burkholderiales</taxon>
        <taxon>Sphaerotilaceae</taxon>
        <taxon>Aquincola</taxon>
    </lineage>
</organism>
<dbReference type="RefSeq" id="WP_332292328.1">
    <property type="nucleotide sequence ID" value="NZ_JAZIBG010000048.1"/>
</dbReference>